<sequence>MQRTWINYSRWLFGMVLLFGTSAAQAAEGTAKGETSDEKGQQGLGLGPHGQSSNVVMSGPDMVIGKITKIQGEQFTVHGDRGQDISLKVTKDTNKICAGGKGPAKTSSGQESSKEKQEIPPTAFMEQHAAKGRVLSEQEMMQQLHESGTQDEVGALSKDPSKLKDTVGTTDPKAKEDTAKGSGFMVGGQDCNFKVGDKVRVEASDMGTVTTIKQLARATE</sequence>
<protein>
    <recommendedName>
        <fullName evidence="5">DUF5666 domain-containing protein</fullName>
    </recommendedName>
</protein>
<name>A0A1W1I8J2_9BACT</name>
<feature type="chain" id="PRO_5012303285" description="DUF5666 domain-containing protein" evidence="2">
    <location>
        <begin position="27"/>
        <end position="220"/>
    </location>
</feature>
<accession>A0A1W1I8J2</accession>
<dbReference type="KEGG" id="nja:NSJP_3143"/>
<feature type="region of interest" description="Disordered" evidence="1">
    <location>
        <begin position="94"/>
        <end position="123"/>
    </location>
</feature>
<proteinExistence type="predicted"/>
<gene>
    <name evidence="3" type="ORF">NSJP_3143</name>
</gene>
<dbReference type="Proteomes" id="UP000192042">
    <property type="component" value="Chromosome I"/>
</dbReference>
<evidence type="ECO:0000313" key="3">
    <source>
        <dbReference type="EMBL" id="SLM49310.1"/>
    </source>
</evidence>
<feature type="region of interest" description="Disordered" evidence="1">
    <location>
        <begin position="29"/>
        <end position="58"/>
    </location>
</feature>
<dbReference type="OrthoDB" id="9798580at2"/>
<evidence type="ECO:0000256" key="2">
    <source>
        <dbReference type="SAM" id="SignalP"/>
    </source>
</evidence>
<evidence type="ECO:0008006" key="5">
    <source>
        <dbReference type="Google" id="ProtNLM"/>
    </source>
</evidence>
<feature type="signal peptide" evidence="2">
    <location>
        <begin position="1"/>
        <end position="26"/>
    </location>
</feature>
<dbReference type="RefSeq" id="WP_080887558.1">
    <property type="nucleotide sequence ID" value="NZ_LT828648.1"/>
</dbReference>
<evidence type="ECO:0000256" key="1">
    <source>
        <dbReference type="SAM" id="MobiDB-lite"/>
    </source>
</evidence>
<organism evidence="3 4">
    <name type="scientific">Nitrospira japonica</name>
    <dbReference type="NCBI Taxonomy" id="1325564"/>
    <lineage>
        <taxon>Bacteria</taxon>
        <taxon>Pseudomonadati</taxon>
        <taxon>Nitrospirota</taxon>
        <taxon>Nitrospiria</taxon>
        <taxon>Nitrospirales</taxon>
        <taxon>Nitrospiraceae</taxon>
        <taxon>Nitrospira</taxon>
    </lineage>
</organism>
<evidence type="ECO:0000313" key="4">
    <source>
        <dbReference type="Proteomes" id="UP000192042"/>
    </source>
</evidence>
<keyword evidence="4" id="KW-1185">Reference proteome</keyword>
<dbReference type="EMBL" id="LT828648">
    <property type="protein sequence ID" value="SLM49310.1"/>
    <property type="molecule type" value="Genomic_DNA"/>
</dbReference>
<keyword evidence="2" id="KW-0732">Signal</keyword>
<feature type="region of interest" description="Disordered" evidence="1">
    <location>
        <begin position="141"/>
        <end position="181"/>
    </location>
</feature>
<reference evidence="3 4" key="1">
    <citation type="submission" date="2017-03" db="EMBL/GenBank/DDBJ databases">
        <authorList>
            <person name="Afonso C.L."/>
            <person name="Miller P.J."/>
            <person name="Scott M.A."/>
            <person name="Spackman E."/>
            <person name="Goraichik I."/>
            <person name="Dimitrov K.M."/>
            <person name="Suarez D.L."/>
            <person name="Swayne D.E."/>
        </authorList>
    </citation>
    <scope>NUCLEOTIDE SEQUENCE [LARGE SCALE GENOMIC DNA]</scope>
    <source>
        <strain evidence="3">Genome sequencing of Nitrospira japonica strain NJ11</strain>
    </source>
</reference>
<dbReference type="AlphaFoldDB" id="A0A1W1I8J2"/>